<evidence type="ECO:0000313" key="3">
    <source>
        <dbReference type="Proteomes" id="UP001208570"/>
    </source>
</evidence>
<dbReference type="Proteomes" id="UP001208570">
    <property type="component" value="Unassembled WGS sequence"/>
</dbReference>
<evidence type="ECO:0000259" key="1">
    <source>
        <dbReference type="Pfam" id="PF24135"/>
    </source>
</evidence>
<comment type="caution">
    <text evidence="2">The sequence shown here is derived from an EMBL/GenBank/DDBJ whole genome shotgun (WGS) entry which is preliminary data.</text>
</comment>
<dbReference type="EMBL" id="JAODUP010000032">
    <property type="protein sequence ID" value="KAK2167034.1"/>
    <property type="molecule type" value="Genomic_DNA"/>
</dbReference>
<dbReference type="InterPro" id="IPR008979">
    <property type="entry name" value="Galactose-bd-like_sf"/>
</dbReference>
<gene>
    <name evidence="2" type="ORF">LSH36_32g05068</name>
</gene>
<name>A0AAD9NH72_9ANNE</name>
<dbReference type="InterPro" id="IPR055826">
    <property type="entry name" value="DUF7402"/>
</dbReference>
<sequence>MSLFNLTRLPHTTCTASSTYPDYPCTLAIDGLVADNKQWTSMGEKDGAWINIIFPGPVLIKTIKIWPRCALYDQFRTLVFEFSDGSHAKITAHCSTNRDFRNCDDPDLLISFDLTAYVVTKWVKLTGYDSCDPTTGNNGFMELIYLGMVLFD</sequence>
<evidence type="ECO:0000313" key="2">
    <source>
        <dbReference type="EMBL" id="KAK2167034.1"/>
    </source>
</evidence>
<reference evidence="2" key="1">
    <citation type="journal article" date="2023" name="Mol. Biol. Evol.">
        <title>Third-Generation Sequencing Reveals the Adaptive Role of the Epigenome in Three Deep-Sea Polychaetes.</title>
        <authorList>
            <person name="Perez M."/>
            <person name="Aroh O."/>
            <person name="Sun Y."/>
            <person name="Lan Y."/>
            <person name="Juniper S.K."/>
            <person name="Young C.R."/>
            <person name="Angers B."/>
            <person name="Qian P.Y."/>
        </authorList>
    </citation>
    <scope>NUCLEOTIDE SEQUENCE</scope>
    <source>
        <strain evidence="2">P08H-3</strain>
    </source>
</reference>
<feature type="domain" description="DUF7402" evidence="1">
    <location>
        <begin position="12"/>
        <end position="93"/>
    </location>
</feature>
<dbReference type="AlphaFoldDB" id="A0AAD9NH72"/>
<proteinExistence type="predicted"/>
<protein>
    <recommendedName>
        <fullName evidence="1">DUF7402 domain-containing protein</fullName>
    </recommendedName>
</protein>
<dbReference type="SUPFAM" id="SSF49785">
    <property type="entry name" value="Galactose-binding domain-like"/>
    <property type="match status" value="1"/>
</dbReference>
<keyword evidence="3" id="KW-1185">Reference proteome</keyword>
<dbReference type="Gene3D" id="2.60.120.260">
    <property type="entry name" value="Galactose-binding domain-like"/>
    <property type="match status" value="1"/>
</dbReference>
<organism evidence="2 3">
    <name type="scientific">Paralvinella palmiformis</name>
    <dbReference type="NCBI Taxonomy" id="53620"/>
    <lineage>
        <taxon>Eukaryota</taxon>
        <taxon>Metazoa</taxon>
        <taxon>Spiralia</taxon>
        <taxon>Lophotrochozoa</taxon>
        <taxon>Annelida</taxon>
        <taxon>Polychaeta</taxon>
        <taxon>Sedentaria</taxon>
        <taxon>Canalipalpata</taxon>
        <taxon>Terebellida</taxon>
        <taxon>Terebelliformia</taxon>
        <taxon>Alvinellidae</taxon>
        <taxon>Paralvinella</taxon>
    </lineage>
</organism>
<dbReference type="Pfam" id="PF24135">
    <property type="entry name" value="DUF7402"/>
    <property type="match status" value="1"/>
</dbReference>
<accession>A0AAD9NH72</accession>